<evidence type="ECO:0000256" key="5">
    <source>
        <dbReference type="ARBA" id="ARBA00023136"/>
    </source>
</evidence>
<evidence type="ECO:0000256" key="6">
    <source>
        <dbReference type="SAM" id="Phobius"/>
    </source>
</evidence>
<dbReference type="InterPro" id="IPR052536">
    <property type="entry name" value="ABC-4_Integral_Memb_Prot"/>
</dbReference>
<evidence type="ECO:0000256" key="2">
    <source>
        <dbReference type="ARBA" id="ARBA00022475"/>
    </source>
</evidence>
<dbReference type="PANTHER" id="PTHR46795:SF3">
    <property type="entry name" value="ABC TRANSPORTER PERMEASE"/>
    <property type="match status" value="1"/>
</dbReference>
<comment type="subcellular location">
    <subcellularLocation>
        <location evidence="1">Cell membrane</location>
        <topology evidence="1">Multi-pass membrane protein</topology>
    </subcellularLocation>
</comment>
<dbReference type="GO" id="GO:0005886">
    <property type="term" value="C:plasma membrane"/>
    <property type="evidence" value="ECO:0007669"/>
    <property type="project" value="UniProtKB-SubCell"/>
</dbReference>
<gene>
    <name evidence="8" type="ORF">H9723_12080</name>
</gene>
<feature type="transmembrane region" description="Helical" evidence="6">
    <location>
        <begin position="666"/>
        <end position="685"/>
    </location>
</feature>
<dbReference type="AlphaFoldDB" id="A0A9D2GBF0"/>
<name>A0A9D2GBF0_9FIRM</name>
<keyword evidence="5 6" id="KW-0472">Membrane</keyword>
<keyword evidence="4 6" id="KW-1133">Transmembrane helix</keyword>
<comment type="caution">
    <text evidence="8">The sequence shown here is derived from an EMBL/GenBank/DDBJ whole genome shotgun (WGS) entry which is preliminary data.</text>
</comment>
<proteinExistence type="predicted"/>
<feature type="transmembrane region" description="Helical" evidence="6">
    <location>
        <begin position="571"/>
        <end position="595"/>
    </location>
</feature>
<keyword evidence="2" id="KW-1003">Cell membrane</keyword>
<reference evidence="8" key="1">
    <citation type="journal article" date="2021" name="PeerJ">
        <title>Extensive microbial diversity within the chicken gut microbiome revealed by metagenomics and culture.</title>
        <authorList>
            <person name="Gilroy R."/>
            <person name="Ravi A."/>
            <person name="Getino M."/>
            <person name="Pursley I."/>
            <person name="Horton D.L."/>
            <person name="Alikhan N.F."/>
            <person name="Baker D."/>
            <person name="Gharbi K."/>
            <person name="Hall N."/>
            <person name="Watson M."/>
            <person name="Adriaenssens E.M."/>
            <person name="Foster-Nyarko E."/>
            <person name="Jarju S."/>
            <person name="Secka A."/>
            <person name="Antonio M."/>
            <person name="Oren A."/>
            <person name="Chaudhuri R.R."/>
            <person name="La Ragione R."/>
            <person name="Hildebrand F."/>
            <person name="Pallen M.J."/>
        </authorList>
    </citation>
    <scope>NUCLEOTIDE SEQUENCE</scope>
    <source>
        <strain evidence="8">CHK196-3914</strain>
    </source>
</reference>
<feature type="domain" description="ABC3 transporter permease C-terminal" evidence="7">
    <location>
        <begin position="61"/>
        <end position="176"/>
    </location>
</feature>
<feature type="transmembrane region" description="Helical" evidence="6">
    <location>
        <begin position="109"/>
        <end position="131"/>
    </location>
</feature>
<evidence type="ECO:0000256" key="4">
    <source>
        <dbReference type="ARBA" id="ARBA00022989"/>
    </source>
</evidence>
<feature type="transmembrane region" description="Helical" evidence="6">
    <location>
        <begin position="632"/>
        <end position="654"/>
    </location>
</feature>
<keyword evidence="3 6" id="KW-0812">Transmembrane</keyword>
<evidence type="ECO:0000313" key="9">
    <source>
        <dbReference type="Proteomes" id="UP000824116"/>
    </source>
</evidence>
<feature type="transmembrane region" description="Helical" evidence="6">
    <location>
        <begin position="286"/>
        <end position="307"/>
    </location>
</feature>
<dbReference type="InterPro" id="IPR003838">
    <property type="entry name" value="ABC3_permease_C"/>
</dbReference>
<evidence type="ECO:0000259" key="7">
    <source>
        <dbReference type="Pfam" id="PF02687"/>
    </source>
</evidence>
<feature type="transmembrane region" description="Helical" evidence="6">
    <location>
        <begin position="20"/>
        <end position="40"/>
    </location>
</feature>
<evidence type="ECO:0000313" key="8">
    <source>
        <dbReference type="EMBL" id="HIZ75960.1"/>
    </source>
</evidence>
<feature type="transmembrane region" description="Helical" evidence="6">
    <location>
        <begin position="60"/>
        <end position="81"/>
    </location>
</feature>
<dbReference type="EMBL" id="DXAY01000274">
    <property type="protein sequence ID" value="HIZ75960.1"/>
    <property type="molecule type" value="Genomic_DNA"/>
</dbReference>
<evidence type="ECO:0000256" key="3">
    <source>
        <dbReference type="ARBA" id="ARBA00022692"/>
    </source>
</evidence>
<dbReference type="Proteomes" id="UP000824116">
    <property type="component" value="Unassembled WGS sequence"/>
</dbReference>
<sequence>MTRSKVLAKLRERNKGHYRMLAFCIFLSVLLIGAFALMYFGPTVQDFLPEGGDTRKMAVLLMGATAVGCAIFTLYASMLFFRYKSREYGIFLALGEKKRNLNRMLFRELSSLTVSASLAGLAVAVPVSWLIWKLFELFLVSTDEMVYRLGIRGFLVGAGFALVLTLLLGVAGYRFVRCTDIMKILRTRHQPEMVKKIPSWTLPAGIVMIPLGIILALGIPQMSVYLLGKSAPSVTNLFYIPSVAGIYLVLLNIVGGSRQKNRKRFYKNMVSVSLMRFSARSATRNMCVIVLLLFACLFAFSFGLTYFDSGSLGTMENTRGFAMHYPSGENRITKKEIFDMAEKYGVQIQGYAEDSAADLVISYNTTDYTEDGSYVAVDLDDAKTALFLAEETWQKLTGREAEVESGTYRTVITPGYKENIWEHVDGLYRAANPDTGTEKELAFVGTLEDGNLPLMSDPYVYVIDNRDYRELTEGISGTWTEQIVMFDVDDLEGSYPFAKTLYAMYIEGASEETFVMTLYDRWEEERAQEAGEEYAYSGLLDVTPDNTQLFNEWKYVPDFRIVYSQDILQSISVYVMLCLYIFIITLATAAVMTYVRGISVASDNREVFLSLKKLGADASYRKWVLKSQLAKIFTYPGVLGCAAGMIFVLAQNWINDRRYSASEMKNFGILGVVCVLVLLFFYAIYRKVKKKAEEIVL</sequence>
<feature type="transmembrane region" description="Helical" evidence="6">
    <location>
        <begin position="197"/>
        <end position="217"/>
    </location>
</feature>
<reference evidence="8" key="2">
    <citation type="submission" date="2021-04" db="EMBL/GenBank/DDBJ databases">
        <authorList>
            <person name="Gilroy R."/>
        </authorList>
    </citation>
    <scope>NUCLEOTIDE SEQUENCE</scope>
    <source>
        <strain evidence="8">CHK196-3914</strain>
    </source>
</reference>
<organism evidence="8 9">
    <name type="scientific">Candidatus Mediterraneibacter stercoravium</name>
    <dbReference type="NCBI Taxonomy" id="2838685"/>
    <lineage>
        <taxon>Bacteria</taxon>
        <taxon>Bacillati</taxon>
        <taxon>Bacillota</taxon>
        <taxon>Clostridia</taxon>
        <taxon>Lachnospirales</taxon>
        <taxon>Lachnospiraceae</taxon>
        <taxon>Mediterraneibacter</taxon>
    </lineage>
</organism>
<evidence type="ECO:0000256" key="1">
    <source>
        <dbReference type="ARBA" id="ARBA00004651"/>
    </source>
</evidence>
<dbReference type="PANTHER" id="PTHR46795">
    <property type="entry name" value="ABC TRANSPORTER PERMEASE-RELATED-RELATED"/>
    <property type="match status" value="1"/>
</dbReference>
<accession>A0A9D2GBF0</accession>
<dbReference type="Pfam" id="PF02687">
    <property type="entry name" value="FtsX"/>
    <property type="match status" value="1"/>
</dbReference>
<feature type="transmembrane region" description="Helical" evidence="6">
    <location>
        <begin position="237"/>
        <end position="255"/>
    </location>
</feature>
<feature type="transmembrane region" description="Helical" evidence="6">
    <location>
        <begin position="151"/>
        <end position="176"/>
    </location>
</feature>
<protein>
    <submittedName>
        <fullName evidence="8">ABC transporter permease</fullName>
    </submittedName>
</protein>